<feature type="domain" description="DUF6576" evidence="10">
    <location>
        <begin position="257"/>
        <end position="289"/>
    </location>
</feature>
<dbReference type="InterPro" id="IPR035952">
    <property type="entry name" value="Rhomboid-like_sf"/>
</dbReference>
<dbReference type="Gene3D" id="1.20.1540.10">
    <property type="entry name" value="Rhomboid-like"/>
    <property type="match status" value="1"/>
</dbReference>
<keyword evidence="11" id="KW-0645">Protease</keyword>
<evidence type="ECO:0000259" key="10">
    <source>
        <dbReference type="Pfam" id="PF20216"/>
    </source>
</evidence>
<dbReference type="GO" id="GO:0006508">
    <property type="term" value="P:proteolysis"/>
    <property type="evidence" value="ECO:0007669"/>
    <property type="project" value="UniProtKB-KW"/>
</dbReference>
<keyword evidence="3 8" id="KW-0812">Transmembrane</keyword>
<feature type="region of interest" description="Disordered" evidence="7">
    <location>
        <begin position="273"/>
        <end position="293"/>
    </location>
</feature>
<dbReference type="Pfam" id="PF20216">
    <property type="entry name" value="DUF6576"/>
    <property type="match status" value="1"/>
</dbReference>
<feature type="transmembrane region" description="Helical" evidence="8">
    <location>
        <begin position="200"/>
        <end position="217"/>
    </location>
</feature>
<reference evidence="11 12" key="1">
    <citation type="submission" date="2019-01" db="EMBL/GenBank/DDBJ databases">
        <title>Mucilaginibacter antarcticum sp. nov., isolated from antarctic soil.</title>
        <authorList>
            <person name="Yan Y.-Q."/>
            <person name="Du Z.-J."/>
        </authorList>
    </citation>
    <scope>NUCLEOTIDE SEQUENCE [LARGE SCALE GENOMIC DNA]</scope>
    <source>
        <strain evidence="11 12">F01003</strain>
    </source>
</reference>
<feature type="domain" description="Peptidase S54 rhomboid" evidence="9">
    <location>
        <begin position="72"/>
        <end position="217"/>
    </location>
</feature>
<feature type="transmembrane region" description="Helical" evidence="8">
    <location>
        <begin position="172"/>
        <end position="194"/>
    </location>
</feature>
<dbReference type="GO" id="GO:0016020">
    <property type="term" value="C:membrane"/>
    <property type="evidence" value="ECO:0007669"/>
    <property type="project" value="UniProtKB-SubCell"/>
</dbReference>
<dbReference type="Pfam" id="PF01694">
    <property type="entry name" value="Rhomboid"/>
    <property type="match status" value="1"/>
</dbReference>
<feature type="transmembrane region" description="Helical" evidence="8">
    <location>
        <begin position="76"/>
        <end position="99"/>
    </location>
</feature>
<keyword evidence="4" id="KW-0378">Hydrolase</keyword>
<comment type="caution">
    <text evidence="11">The sequence shown here is derived from an EMBL/GenBank/DDBJ whole genome shotgun (WGS) entry which is preliminary data.</text>
</comment>
<evidence type="ECO:0000256" key="5">
    <source>
        <dbReference type="ARBA" id="ARBA00022989"/>
    </source>
</evidence>
<evidence type="ECO:0000256" key="6">
    <source>
        <dbReference type="ARBA" id="ARBA00023136"/>
    </source>
</evidence>
<evidence type="ECO:0000256" key="8">
    <source>
        <dbReference type="SAM" id="Phobius"/>
    </source>
</evidence>
<gene>
    <name evidence="11" type="ORF">EPL05_17490</name>
</gene>
<evidence type="ECO:0000259" key="9">
    <source>
        <dbReference type="Pfam" id="PF01694"/>
    </source>
</evidence>
<evidence type="ECO:0000313" key="11">
    <source>
        <dbReference type="EMBL" id="RWY49206.1"/>
    </source>
</evidence>
<evidence type="ECO:0000256" key="4">
    <source>
        <dbReference type="ARBA" id="ARBA00022801"/>
    </source>
</evidence>
<dbReference type="PANTHER" id="PTHR43731:SF14">
    <property type="entry name" value="PRESENILIN-ASSOCIATED RHOMBOID-LIKE PROTEIN, MITOCHONDRIAL"/>
    <property type="match status" value="1"/>
</dbReference>
<name>A0A444MK39_9SPHI</name>
<evidence type="ECO:0000313" key="12">
    <source>
        <dbReference type="Proteomes" id="UP000286701"/>
    </source>
</evidence>
<organism evidence="11 12">
    <name type="scientific">Mucilaginibacter gilvus</name>
    <dbReference type="NCBI Taxonomy" id="2305909"/>
    <lineage>
        <taxon>Bacteria</taxon>
        <taxon>Pseudomonadati</taxon>
        <taxon>Bacteroidota</taxon>
        <taxon>Sphingobacteriia</taxon>
        <taxon>Sphingobacteriales</taxon>
        <taxon>Sphingobacteriaceae</taxon>
        <taxon>Mucilaginibacter</taxon>
    </lineage>
</organism>
<proteinExistence type="inferred from homology"/>
<keyword evidence="12" id="KW-1185">Reference proteome</keyword>
<dbReference type="Proteomes" id="UP000286701">
    <property type="component" value="Unassembled WGS sequence"/>
</dbReference>
<evidence type="ECO:0000256" key="2">
    <source>
        <dbReference type="ARBA" id="ARBA00009045"/>
    </source>
</evidence>
<dbReference type="AlphaFoldDB" id="A0A444MK39"/>
<dbReference type="EMBL" id="SBIW01000008">
    <property type="protein sequence ID" value="RWY49206.1"/>
    <property type="molecule type" value="Genomic_DNA"/>
</dbReference>
<feature type="transmembrane region" description="Helical" evidence="8">
    <location>
        <begin position="111"/>
        <end position="133"/>
    </location>
</feature>
<dbReference type="InterPro" id="IPR022764">
    <property type="entry name" value="Peptidase_S54_rhomboid_dom"/>
</dbReference>
<evidence type="ECO:0000256" key="1">
    <source>
        <dbReference type="ARBA" id="ARBA00004141"/>
    </source>
</evidence>
<sequence length="293" mass="32451">MNTLWRDIQYKLLKSGNKLTLLIGINVIVYLGINVPAILEQLFRGFGNSAIIEFTNKYLLLSADLHTLLYRFWTPFTYMFMHAGPLHILFNMLWLYWFGQIFEEYLGNKRTIGLYLLGGLTGGILFVAAYNIFPAFTSMNAAAGGVIVGASASVMAIIVGTATLLPNYTISLILIGPVKLKWVALFIVILDYLSIAGSNAGGEIAHIGGALFGFVYIKQMQKGNDWIGSINKLFQPKPKMKVVSYNAPQKKSTNLPSQEEIDRILDKISVSGQNSLSKQEKETLLRASNNNEG</sequence>
<accession>A0A444MK39</accession>
<protein>
    <submittedName>
        <fullName evidence="11">Rhomboid family intramembrane serine protease</fullName>
    </submittedName>
</protein>
<dbReference type="SUPFAM" id="SSF144091">
    <property type="entry name" value="Rhomboid-like"/>
    <property type="match status" value="1"/>
</dbReference>
<dbReference type="InterPro" id="IPR050925">
    <property type="entry name" value="Rhomboid_protease_S54"/>
</dbReference>
<feature type="transmembrane region" description="Helical" evidence="8">
    <location>
        <begin position="139"/>
        <end position="165"/>
    </location>
</feature>
<feature type="transmembrane region" description="Helical" evidence="8">
    <location>
        <begin position="21"/>
        <end position="39"/>
    </location>
</feature>
<dbReference type="OrthoDB" id="680602at2"/>
<dbReference type="GO" id="GO:0004252">
    <property type="term" value="F:serine-type endopeptidase activity"/>
    <property type="evidence" value="ECO:0007669"/>
    <property type="project" value="InterPro"/>
</dbReference>
<keyword evidence="6 8" id="KW-0472">Membrane</keyword>
<evidence type="ECO:0000256" key="3">
    <source>
        <dbReference type="ARBA" id="ARBA00022692"/>
    </source>
</evidence>
<dbReference type="InterPro" id="IPR046483">
    <property type="entry name" value="DUF6576"/>
</dbReference>
<comment type="subcellular location">
    <subcellularLocation>
        <location evidence="1">Membrane</location>
        <topology evidence="1">Multi-pass membrane protein</topology>
    </subcellularLocation>
</comment>
<dbReference type="PANTHER" id="PTHR43731">
    <property type="entry name" value="RHOMBOID PROTEASE"/>
    <property type="match status" value="1"/>
</dbReference>
<dbReference type="RefSeq" id="WP_128535278.1">
    <property type="nucleotide sequence ID" value="NZ_SBIW01000008.1"/>
</dbReference>
<keyword evidence="5 8" id="KW-1133">Transmembrane helix</keyword>
<evidence type="ECO:0000256" key="7">
    <source>
        <dbReference type="SAM" id="MobiDB-lite"/>
    </source>
</evidence>
<comment type="similarity">
    <text evidence="2">Belongs to the peptidase S54 family.</text>
</comment>